<evidence type="ECO:0008006" key="3">
    <source>
        <dbReference type="Google" id="ProtNLM"/>
    </source>
</evidence>
<dbReference type="EMBL" id="AOPO01000002">
    <property type="protein sequence ID" value="ELY22221.1"/>
    <property type="molecule type" value="Genomic_DNA"/>
</dbReference>
<accession>L9UC58</accession>
<organism evidence="1 2">
    <name type="scientific">Vreelandella titanicae BH1</name>
    <dbReference type="NCBI Taxonomy" id="1204738"/>
    <lineage>
        <taxon>Bacteria</taxon>
        <taxon>Pseudomonadati</taxon>
        <taxon>Pseudomonadota</taxon>
        <taxon>Gammaproteobacteria</taxon>
        <taxon>Oceanospirillales</taxon>
        <taxon>Halomonadaceae</taxon>
        <taxon>Vreelandella</taxon>
    </lineage>
</organism>
<dbReference type="AlphaFoldDB" id="L9UC58"/>
<dbReference type="PATRIC" id="fig|1204738.3.peg.1165"/>
<gene>
    <name evidence="1" type="ORF">HALTITAN_0787</name>
</gene>
<sequence length="146" mass="16428">MVPTYMNIPNSLRETEMEAKARRAVMESGDWLTAGEILQLHGVSSRSDCAQPAQWKQQGDIFTINDHGTEYYPAFGLEKEAGYRPYGVMSKIIDILKDHKDGWEMAFWFQSVNSYLGGLRPQDLMATDPNLIVDAAFDEVLGINHG</sequence>
<reference evidence="1 2" key="1">
    <citation type="journal article" date="2013" name="Genome Announc.">
        <title>Draft Genome of the Marine Gammaproteobacterium Halomonas titanicae.</title>
        <authorList>
            <person name="Sanchez-Porro C."/>
            <person name="de la Haba R.R."/>
            <person name="Cruz-Hernandez N."/>
            <person name="Gonzalez J.M."/>
            <person name="Reyes-Guirao C."/>
            <person name="Navarro-Sampedro L."/>
            <person name="Carballo M."/>
            <person name="Ventosa A."/>
        </authorList>
    </citation>
    <scope>NUCLEOTIDE SEQUENCE [LARGE SCALE GENOMIC DNA]</scope>
    <source>
        <strain evidence="1 2">BH1</strain>
    </source>
</reference>
<protein>
    <recommendedName>
        <fullName evidence="3">Antitoxin Xre/MbcA/ParS-like toxin-binding domain-containing protein</fullName>
    </recommendedName>
</protein>
<comment type="caution">
    <text evidence="1">The sequence shown here is derived from an EMBL/GenBank/DDBJ whole genome shotgun (WGS) entry which is preliminary data.</text>
</comment>
<name>L9UC58_9GAMM</name>
<proteinExistence type="predicted"/>
<dbReference type="Proteomes" id="UP000011651">
    <property type="component" value="Unassembled WGS sequence"/>
</dbReference>
<evidence type="ECO:0000313" key="1">
    <source>
        <dbReference type="EMBL" id="ELY22221.1"/>
    </source>
</evidence>
<evidence type="ECO:0000313" key="2">
    <source>
        <dbReference type="Proteomes" id="UP000011651"/>
    </source>
</evidence>